<gene>
    <name evidence="11 13" type="primary">atpB</name>
    <name evidence="13" type="ORF">G3O08_13615</name>
</gene>
<feature type="transmembrane region" description="Helical" evidence="11">
    <location>
        <begin position="292"/>
        <end position="316"/>
    </location>
</feature>
<dbReference type="GO" id="GO:0045259">
    <property type="term" value="C:proton-transporting ATP synthase complex"/>
    <property type="evidence" value="ECO:0007669"/>
    <property type="project" value="UniProtKB-KW"/>
</dbReference>
<evidence type="ECO:0000256" key="4">
    <source>
        <dbReference type="ARBA" id="ARBA00022547"/>
    </source>
</evidence>
<evidence type="ECO:0000256" key="3">
    <source>
        <dbReference type="ARBA" id="ARBA00022448"/>
    </source>
</evidence>
<evidence type="ECO:0000256" key="2">
    <source>
        <dbReference type="ARBA" id="ARBA00006810"/>
    </source>
</evidence>
<dbReference type="Gene3D" id="1.20.120.220">
    <property type="entry name" value="ATP synthase, F0 complex, subunit A"/>
    <property type="match status" value="1"/>
</dbReference>
<keyword evidence="14" id="KW-1185">Reference proteome</keyword>
<dbReference type="InterPro" id="IPR035908">
    <property type="entry name" value="F0_ATP_A_sf"/>
</dbReference>
<comment type="subcellular location">
    <subcellularLocation>
        <location evidence="11 12">Cell membrane</location>
        <topology evidence="11 12">Multi-pass membrane protein</topology>
    </subcellularLocation>
    <subcellularLocation>
        <location evidence="1">Membrane</location>
        <topology evidence="1">Multi-pass membrane protein</topology>
    </subcellularLocation>
</comment>
<organism evidence="13 14">
    <name type="scientific">Cryomorpha ignava</name>
    <dbReference type="NCBI Taxonomy" id="101383"/>
    <lineage>
        <taxon>Bacteria</taxon>
        <taxon>Pseudomonadati</taxon>
        <taxon>Bacteroidota</taxon>
        <taxon>Flavobacteriia</taxon>
        <taxon>Flavobacteriales</taxon>
        <taxon>Cryomorphaceae</taxon>
        <taxon>Cryomorpha</taxon>
    </lineage>
</organism>
<accession>A0A7K3WS81</accession>
<sequence length="361" mass="39814">MLLASQPVLFAQEHTEQPDSTQHEVEKEKFNAGEMIIHHISDAHEIHLFGDAAIYLPVILYADNSVKVFSSSHFYHNEKHFTNAEGESEHYYEYNGFVMHHEHIYAAADGGISLNAETGEVNNASVLDFSITKTVTGILITCLVLLLIFGTVARGYKKRKGSAPKGLQSFMEPLILFIRDEVAIPSIGAKKADRYMPFLLSTFFFIWIANILGLIPFIGGFNVTGTLSVTLVLAAIVFIITTISGNKHYWGHILWPPGVPLPIKFILVPIEVAGLFIKPLVLMIRLTANITAGHIIILAFVALVLIFGQMGAAAGYGVGVGSILFMVFMFFLELLIAFLQAYVFTLLAALYFGDATQEAHH</sequence>
<dbReference type="PANTHER" id="PTHR11410">
    <property type="entry name" value="ATP SYNTHASE SUBUNIT A"/>
    <property type="match status" value="1"/>
</dbReference>
<dbReference type="GO" id="GO:0046933">
    <property type="term" value="F:proton-transporting ATP synthase activity, rotational mechanism"/>
    <property type="evidence" value="ECO:0007669"/>
    <property type="project" value="UniProtKB-UniRule"/>
</dbReference>
<feature type="transmembrane region" description="Helical" evidence="11">
    <location>
        <begin position="225"/>
        <end position="244"/>
    </location>
</feature>
<evidence type="ECO:0000256" key="1">
    <source>
        <dbReference type="ARBA" id="ARBA00004141"/>
    </source>
</evidence>
<keyword evidence="8 11" id="KW-0406">Ion transport</keyword>
<dbReference type="EMBL" id="JAAGVY010000028">
    <property type="protein sequence ID" value="NEN24540.1"/>
    <property type="molecule type" value="Genomic_DNA"/>
</dbReference>
<dbReference type="Pfam" id="PF00119">
    <property type="entry name" value="ATP-synt_A"/>
    <property type="match status" value="1"/>
</dbReference>
<feature type="transmembrane region" description="Helical" evidence="11">
    <location>
        <begin position="323"/>
        <end position="352"/>
    </location>
</feature>
<keyword evidence="7 11" id="KW-1133">Transmembrane helix</keyword>
<evidence type="ECO:0000313" key="14">
    <source>
        <dbReference type="Proteomes" id="UP000486602"/>
    </source>
</evidence>
<dbReference type="InterPro" id="IPR045083">
    <property type="entry name" value="ATP_synth_F0_asu_bact/mt"/>
</dbReference>
<feature type="transmembrane region" description="Helical" evidence="11">
    <location>
        <begin position="135"/>
        <end position="156"/>
    </location>
</feature>
<dbReference type="CDD" id="cd00310">
    <property type="entry name" value="ATP-synt_Fo_a_6"/>
    <property type="match status" value="1"/>
</dbReference>
<protein>
    <recommendedName>
        <fullName evidence="11 12">ATP synthase subunit a</fullName>
    </recommendedName>
    <alternativeName>
        <fullName evidence="11">ATP synthase F0 sector subunit a</fullName>
    </alternativeName>
    <alternativeName>
        <fullName evidence="11">F-ATPase subunit 6</fullName>
    </alternativeName>
</protein>
<keyword evidence="6 11" id="KW-0375">Hydrogen ion transport</keyword>
<proteinExistence type="inferred from homology"/>
<comment type="function">
    <text evidence="11 12">Key component of the proton channel; it plays a direct role in the translocation of protons across the membrane.</text>
</comment>
<dbReference type="GO" id="GO:0005886">
    <property type="term" value="C:plasma membrane"/>
    <property type="evidence" value="ECO:0007669"/>
    <property type="project" value="UniProtKB-SubCell"/>
</dbReference>
<dbReference type="InterPro" id="IPR000568">
    <property type="entry name" value="ATP_synth_F0_asu"/>
</dbReference>
<dbReference type="Proteomes" id="UP000486602">
    <property type="component" value="Unassembled WGS sequence"/>
</dbReference>
<evidence type="ECO:0000256" key="10">
    <source>
        <dbReference type="ARBA" id="ARBA00023310"/>
    </source>
</evidence>
<comment type="caution">
    <text evidence="13">The sequence shown here is derived from an EMBL/GenBank/DDBJ whole genome shotgun (WGS) entry which is preliminary data.</text>
</comment>
<dbReference type="HAMAP" id="MF_01393">
    <property type="entry name" value="ATP_synth_a_bact"/>
    <property type="match status" value="1"/>
</dbReference>
<dbReference type="PRINTS" id="PR00123">
    <property type="entry name" value="ATPASEA"/>
</dbReference>
<evidence type="ECO:0000256" key="12">
    <source>
        <dbReference type="RuleBase" id="RU000483"/>
    </source>
</evidence>
<name>A0A7K3WS81_9FLAO</name>
<keyword evidence="9 11" id="KW-0472">Membrane</keyword>
<keyword evidence="11" id="KW-1003">Cell membrane</keyword>
<feature type="transmembrane region" description="Helical" evidence="11">
    <location>
        <begin position="198"/>
        <end position="219"/>
    </location>
</feature>
<keyword evidence="10 11" id="KW-0066">ATP synthesis</keyword>
<keyword evidence="3 11" id="KW-0813">Transport</keyword>
<evidence type="ECO:0000256" key="8">
    <source>
        <dbReference type="ARBA" id="ARBA00023065"/>
    </source>
</evidence>
<dbReference type="NCBIfam" id="TIGR01131">
    <property type="entry name" value="ATP_synt_6_or_A"/>
    <property type="match status" value="1"/>
</dbReference>
<comment type="similarity">
    <text evidence="2 11 12">Belongs to the ATPase A chain family.</text>
</comment>
<keyword evidence="5 11" id="KW-0812">Transmembrane</keyword>
<evidence type="ECO:0000256" key="5">
    <source>
        <dbReference type="ARBA" id="ARBA00022692"/>
    </source>
</evidence>
<keyword evidence="4 11" id="KW-0138">CF(0)</keyword>
<dbReference type="AlphaFoldDB" id="A0A7K3WS81"/>
<evidence type="ECO:0000256" key="9">
    <source>
        <dbReference type="ARBA" id="ARBA00023136"/>
    </source>
</evidence>
<evidence type="ECO:0000256" key="6">
    <source>
        <dbReference type="ARBA" id="ARBA00022781"/>
    </source>
</evidence>
<evidence type="ECO:0000256" key="11">
    <source>
        <dbReference type="HAMAP-Rule" id="MF_01393"/>
    </source>
</evidence>
<evidence type="ECO:0000313" key="13">
    <source>
        <dbReference type="EMBL" id="NEN24540.1"/>
    </source>
</evidence>
<evidence type="ECO:0000256" key="7">
    <source>
        <dbReference type="ARBA" id="ARBA00022989"/>
    </source>
</evidence>
<reference evidence="13 14" key="1">
    <citation type="submission" date="2020-02" db="EMBL/GenBank/DDBJ databases">
        <title>Out from the shadows clarifying the taxonomy of the family Cryomorphaceae and related taxa by utilizing the GTDB taxonomic framework.</title>
        <authorList>
            <person name="Bowman J.P."/>
        </authorList>
    </citation>
    <scope>NUCLEOTIDE SEQUENCE [LARGE SCALE GENOMIC DNA]</scope>
    <source>
        <strain evidence="13 14">QSSC 1-22</strain>
    </source>
</reference>
<dbReference type="SUPFAM" id="SSF81336">
    <property type="entry name" value="F1F0 ATP synthase subunit A"/>
    <property type="match status" value="1"/>
</dbReference>
<dbReference type="PANTHER" id="PTHR11410:SF0">
    <property type="entry name" value="ATP SYNTHASE SUBUNIT A"/>
    <property type="match status" value="1"/>
</dbReference>